<reference evidence="1 2" key="1">
    <citation type="journal article" date="2011" name="Plasmid">
        <title>Streptomyces turgidiscabies Car8 contains a modular pathogenicity island that shares virulence genes with other actinobacterial plant pathogens.</title>
        <authorList>
            <person name="Huguet-Tapia J.C."/>
            <person name="Badger J.H."/>
            <person name="Loria R."/>
            <person name="Pettis G.S."/>
        </authorList>
    </citation>
    <scope>NUCLEOTIDE SEQUENCE [LARGE SCALE GENOMIC DNA]</scope>
    <source>
        <strain evidence="1 2">Car8</strain>
    </source>
</reference>
<comment type="caution">
    <text evidence="1">The sequence shown here is derived from an EMBL/GenBank/DDBJ whole genome shotgun (WGS) entry which is preliminary data.</text>
</comment>
<evidence type="ECO:0000313" key="1">
    <source>
        <dbReference type="EMBL" id="ELP63278.1"/>
    </source>
</evidence>
<organism evidence="1 2">
    <name type="scientific">Streptomyces turgidiscabies (strain Car8)</name>
    <dbReference type="NCBI Taxonomy" id="698760"/>
    <lineage>
        <taxon>Bacteria</taxon>
        <taxon>Bacillati</taxon>
        <taxon>Actinomycetota</taxon>
        <taxon>Actinomycetes</taxon>
        <taxon>Kitasatosporales</taxon>
        <taxon>Streptomycetaceae</taxon>
        <taxon>Streptomyces</taxon>
    </lineage>
</organism>
<protein>
    <submittedName>
        <fullName evidence="1">Uncharacterized protein</fullName>
    </submittedName>
</protein>
<proteinExistence type="predicted"/>
<name>L7EV39_STRT8</name>
<keyword evidence="2" id="KW-1185">Reference proteome</keyword>
<dbReference type="RefSeq" id="WP_006381784.1">
    <property type="nucleotide sequence ID" value="NZ_AEJB01000529.1"/>
</dbReference>
<sequence length="65" mass="6773">MRRVYAEGACDSADFLATEDQDRITRLHTMLGGLVLARATKDSPLSDLSGEILVATAAGGPPGRG</sequence>
<accession>L7EV39</accession>
<dbReference type="PATRIC" id="fig|698760.3.peg.7832"/>
<dbReference type="Gene3D" id="1.10.357.10">
    <property type="entry name" value="Tetracycline Repressor, domain 2"/>
    <property type="match status" value="1"/>
</dbReference>
<dbReference type="GeneID" id="97401665"/>
<dbReference type="Proteomes" id="UP000010931">
    <property type="component" value="Unassembled WGS sequence"/>
</dbReference>
<dbReference type="EMBL" id="AEJB01000529">
    <property type="protein sequence ID" value="ELP63278.1"/>
    <property type="molecule type" value="Genomic_DNA"/>
</dbReference>
<evidence type="ECO:0000313" key="2">
    <source>
        <dbReference type="Proteomes" id="UP000010931"/>
    </source>
</evidence>
<gene>
    <name evidence="1" type="ORF">STRTUCAR8_03269</name>
</gene>
<dbReference type="AlphaFoldDB" id="L7EV39"/>